<organism evidence="1 2">
    <name type="scientific">Clostridium cibarium</name>
    <dbReference type="NCBI Taxonomy" id="2762247"/>
    <lineage>
        <taxon>Bacteria</taxon>
        <taxon>Bacillati</taxon>
        <taxon>Bacillota</taxon>
        <taxon>Clostridia</taxon>
        <taxon>Eubacteriales</taxon>
        <taxon>Clostridiaceae</taxon>
        <taxon>Clostridium</taxon>
    </lineage>
</organism>
<dbReference type="RefSeq" id="WP_143315153.1">
    <property type="nucleotide sequence ID" value="NZ_JACSRA010000012.1"/>
</dbReference>
<keyword evidence="2" id="KW-1185">Reference proteome</keyword>
<gene>
    <name evidence="1" type="ORF">H9661_09470</name>
</gene>
<proteinExistence type="predicted"/>
<accession>A0ABR8PTT8</accession>
<sequence length="133" mass="15620">MRHLQLEKQVKKMDKEIEALKISKKYLSNHAEIDEVREFLNRERQALADELYFEDGKSYIEARNLVSTFLGESLGKDEQKKLLEDIKDIYGRQLPNASKESSGLSAWLNKIEVNFKWIQNDDTEWSTLIIETL</sequence>
<protein>
    <submittedName>
        <fullName evidence="1">Uncharacterized protein</fullName>
    </submittedName>
</protein>
<name>A0ABR8PTT8_9CLOT</name>
<evidence type="ECO:0000313" key="2">
    <source>
        <dbReference type="Proteomes" id="UP000627781"/>
    </source>
</evidence>
<reference evidence="1 2" key="1">
    <citation type="submission" date="2020-08" db="EMBL/GenBank/DDBJ databases">
        <title>A Genomic Blueprint of the Chicken Gut Microbiome.</title>
        <authorList>
            <person name="Gilroy R."/>
            <person name="Ravi A."/>
            <person name="Getino M."/>
            <person name="Pursley I."/>
            <person name="Horton D.L."/>
            <person name="Alikhan N.-F."/>
            <person name="Baker D."/>
            <person name="Gharbi K."/>
            <person name="Hall N."/>
            <person name="Watson M."/>
            <person name="Adriaenssens E.M."/>
            <person name="Foster-Nyarko E."/>
            <person name="Jarju S."/>
            <person name="Secka A."/>
            <person name="Antonio M."/>
            <person name="Oren A."/>
            <person name="Chaudhuri R."/>
            <person name="La Ragione R.M."/>
            <person name="Hildebrand F."/>
            <person name="Pallen M.J."/>
        </authorList>
    </citation>
    <scope>NUCLEOTIDE SEQUENCE [LARGE SCALE GENOMIC DNA]</scope>
    <source>
        <strain evidence="1 2">Sa3CVN1</strain>
    </source>
</reference>
<dbReference type="Proteomes" id="UP000627781">
    <property type="component" value="Unassembled WGS sequence"/>
</dbReference>
<evidence type="ECO:0000313" key="1">
    <source>
        <dbReference type="EMBL" id="MBD7911584.1"/>
    </source>
</evidence>
<dbReference type="EMBL" id="JACSRA010000012">
    <property type="protein sequence ID" value="MBD7911584.1"/>
    <property type="molecule type" value="Genomic_DNA"/>
</dbReference>
<comment type="caution">
    <text evidence="1">The sequence shown here is derived from an EMBL/GenBank/DDBJ whole genome shotgun (WGS) entry which is preliminary data.</text>
</comment>